<dbReference type="RefSeq" id="WP_169405267.1">
    <property type="nucleotide sequence ID" value="NZ_JAADJU010000015.1"/>
</dbReference>
<evidence type="ECO:0000313" key="1">
    <source>
        <dbReference type="EMBL" id="NMP29558.1"/>
    </source>
</evidence>
<accession>A0A848MLW7</accession>
<reference evidence="1 2" key="1">
    <citation type="submission" date="2020-01" db="EMBL/GenBank/DDBJ databases">
        <authorList>
            <person name="Lee S.D."/>
        </authorList>
    </citation>
    <scope>NUCLEOTIDE SEQUENCE [LARGE SCALE GENOMIC DNA]</scope>
    <source>
        <strain evidence="1 2">SAP-1</strain>
    </source>
</reference>
<dbReference type="AlphaFoldDB" id="A0A848MLW7"/>
<name>A0A848MLW7_9GAMM</name>
<comment type="caution">
    <text evidence="1">The sequence shown here is derived from an EMBL/GenBank/DDBJ whole genome shotgun (WGS) entry which is preliminary data.</text>
</comment>
<dbReference type="EMBL" id="JAADJU010000015">
    <property type="protein sequence ID" value="NMP29558.1"/>
    <property type="molecule type" value="Genomic_DNA"/>
</dbReference>
<proteinExistence type="predicted"/>
<evidence type="ECO:0000313" key="2">
    <source>
        <dbReference type="Proteomes" id="UP000585363"/>
    </source>
</evidence>
<protein>
    <submittedName>
        <fullName evidence="1">Uncharacterized protein</fullName>
    </submittedName>
</protein>
<keyword evidence="2" id="KW-1185">Reference proteome</keyword>
<sequence length="238" mass="27009">MYHSNSIITSLQADKILAVKLEEALTGVKDNVVANLKQMGDGVTRASYYASCFTENYQDVCSKLKHEDVRFIAGVIQLIKDRNVIFEMIRIYIEIHFKNKNEGRAQHVLRQLVSSGVHISSTGLTNRLLIIAIATAICQSYSFNAIINERINRTKSIVFKGSVTLTAVTLNLYGLVQEAANCADTLKKFNAFYYSALYERNLEMMYFLIEPVITRSPYLNPMLISDDELVHLIIKLMR</sequence>
<organism evidence="1 2">
    <name type="scientific">Rouxiella aceris</name>
    <dbReference type="NCBI Taxonomy" id="2703884"/>
    <lineage>
        <taxon>Bacteria</taxon>
        <taxon>Pseudomonadati</taxon>
        <taxon>Pseudomonadota</taxon>
        <taxon>Gammaproteobacteria</taxon>
        <taxon>Enterobacterales</taxon>
        <taxon>Yersiniaceae</taxon>
        <taxon>Rouxiella</taxon>
    </lineage>
</organism>
<gene>
    <name evidence="1" type="ORF">GW590_22165</name>
</gene>
<dbReference type="Proteomes" id="UP000585363">
    <property type="component" value="Unassembled WGS sequence"/>
</dbReference>
<reference evidence="1 2" key="2">
    <citation type="submission" date="2020-06" db="EMBL/GenBank/DDBJ databases">
        <title>Polyphasic characterization of a Rahnella strain isolated from tree sap.</title>
        <authorList>
            <person name="Kim I.S."/>
        </authorList>
    </citation>
    <scope>NUCLEOTIDE SEQUENCE [LARGE SCALE GENOMIC DNA]</scope>
    <source>
        <strain evidence="1 2">SAP-1</strain>
    </source>
</reference>